<dbReference type="EMBL" id="FQZE01000018">
    <property type="protein sequence ID" value="SHJ38923.1"/>
    <property type="molecule type" value="Genomic_DNA"/>
</dbReference>
<name>A0A1M6IWW9_9BACT</name>
<dbReference type="Proteomes" id="UP000184050">
    <property type="component" value="Unassembled WGS sequence"/>
</dbReference>
<evidence type="ECO:0000313" key="2">
    <source>
        <dbReference type="Proteomes" id="UP000184050"/>
    </source>
</evidence>
<evidence type="ECO:0000313" key="1">
    <source>
        <dbReference type="EMBL" id="SHJ38923.1"/>
    </source>
</evidence>
<protein>
    <submittedName>
        <fullName evidence="1">Uncharacterized protein</fullName>
    </submittedName>
</protein>
<dbReference type="AlphaFoldDB" id="A0A1M6IWW9"/>
<dbReference type="RefSeq" id="WP_073169805.1">
    <property type="nucleotide sequence ID" value="NZ_FQZE01000018.1"/>
</dbReference>
<proteinExistence type="predicted"/>
<keyword evidence="2" id="KW-1185">Reference proteome</keyword>
<dbReference type="OrthoDB" id="1114613at2"/>
<dbReference type="STRING" id="1168035.SAMN05444280_11820"/>
<accession>A0A1M6IWW9</accession>
<gene>
    <name evidence="1" type="ORF">SAMN05444280_11820</name>
</gene>
<organism evidence="1 2">
    <name type="scientific">Tangfeifania diversioriginum</name>
    <dbReference type="NCBI Taxonomy" id="1168035"/>
    <lineage>
        <taxon>Bacteria</taxon>
        <taxon>Pseudomonadati</taxon>
        <taxon>Bacteroidota</taxon>
        <taxon>Bacteroidia</taxon>
        <taxon>Marinilabiliales</taxon>
        <taxon>Prolixibacteraceae</taxon>
        <taxon>Tangfeifania</taxon>
    </lineage>
</organism>
<reference evidence="1 2" key="1">
    <citation type="submission" date="2016-11" db="EMBL/GenBank/DDBJ databases">
        <authorList>
            <person name="Jaros S."/>
            <person name="Januszkiewicz K."/>
            <person name="Wedrychowicz H."/>
        </authorList>
    </citation>
    <scope>NUCLEOTIDE SEQUENCE [LARGE SCALE GENOMIC DNA]</scope>
    <source>
        <strain evidence="1 2">DSM 27063</strain>
    </source>
</reference>
<sequence>MEEDKYYKDIQKAIEDLPGDFSILEEQIDIKDQMKYFEFSKEIREKNIGKECFENREELFHAETTEERKKEILSAIAAVDEVKAYRTIEKYLEEPDKELRNWAVLALQESRMLLKSSLLDEKQVFISTGLGGKGKKLRYYVVFINRDRNNMLNATQQKLVKDELIFELKDNDGEFESIDFFEGFSTSLILLPLKADIKKLFNNVVVECNQYGNFLNDDMVITNVKVLSRGEIIQMLNQSENLNLGDGMEEENS</sequence>